<keyword evidence="1" id="KW-0812">Transmembrane</keyword>
<keyword evidence="1" id="KW-1133">Transmembrane helix</keyword>
<dbReference type="Proteomes" id="UP000179057">
    <property type="component" value="Unassembled WGS sequence"/>
</dbReference>
<organism evidence="2 3">
    <name type="scientific">Candidatus Wolfebacteria bacterium RIFOXYD1_FULL_48_65</name>
    <dbReference type="NCBI Taxonomy" id="1802561"/>
    <lineage>
        <taxon>Bacteria</taxon>
        <taxon>Candidatus Wolfeibacteriota</taxon>
    </lineage>
</organism>
<dbReference type="Pfam" id="PF20619">
    <property type="entry name" value="DUF6804"/>
    <property type="match status" value="1"/>
</dbReference>
<keyword evidence="1" id="KW-0472">Membrane</keyword>
<evidence type="ECO:0000313" key="2">
    <source>
        <dbReference type="EMBL" id="OGM95455.1"/>
    </source>
</evidence>
<evidence type="ECO:0000313" key="3">
    <source>
        <dbReference type="Proteomes" id="UP000179057"/>
    </source>
</evidence>
<sequence length="99" mass="11631">MKNLFKNNWPNIVAAILLFWALGAHPYSYYQVLRWVVCGVALYNAYISKEKDENAWMWIFGIMAVVFNPLFPFFFDKSTWQNLDLIAGAIFVVKLFNKK</sequence>
<dbReference type="EMBL" id="MGIV01000006">
    <property type="protein sequence ID" value="OGM95455.1"/>
    <property type="molecule type" value="Genomic_DNA"/>
</dbReference>
<name>A0A1F8E653_9BACT</name>
<feature type="transmembrane region" description="Helical" evidence="1">
    <location>
        <begin position="55"/>
        <end position="74"/>
    </location>
</feature>
<proteinExistence type="predicted"/>
<accession>A0A1F8E653</accession>
<gene>
    <name evidence="2" type="ORF">A2610_01020</name>
</gene>
<dbReference type="AlphaFoldDB" id="A0A1F8E653"/>
<dbReference type="InterPro" id="IPR046548">
    <property type="entry name" value="DUF6804"/>
</dbReference>
<reference evidence="2 3" key="1">
    <citation type="journal article" date="2016" name="Nat. Commun.">
        <title>Thousands of microbial genomes shed light on interconnected biogeochemical processes in an aquifer system.</title>
        <authorList>
            <person name="Anantharaman K."/>
            <person name="Brown C.T."/>
            <person name="Hug L.A."/>
            <person name="Sharon I."/>
            <person name="Castelle C.J."/>
            <person name="Probst A.J."/>
            <person name="Thomas B.C."/>
            <person name="Singh A."/>
            <person name="Wilkins M.J."/>
            <person name="Karaoz U."/>
            <person name="Brodie E.L."/>
            <person name="Williams K.H."/>
            <person name="Hubbard S.S."/>
            <person name="Banfield J.F."/>
        </authorList>
    </citation>
    <scope>NUCLEOTIDE SEQUENCE [LARGE SCALE GENOMIC DNA]</scope>
</reference>
<protein>
    <submittedName>
        <fullName evidence="2">Uncharacterized protein</fullName>
    </submittedName>
</protein>
<evidence type="ECO:0000256" key="1">
    <source>
        <dbReference type="SAM" id="Phobius"/>
    </source>
</evidence>
<comment type="caution">
    <text evidence="2">The sequence shown here is derived from an EMBL/GenBank/DDBJ whole genome shotgun (WGS) entry which is preliminary data.</text>
</comment>